<dbReference type="EMBL" id="CP159218">
    <property type="protein sequence ID" value="XCG62343.1"/>
    <property type="molecule type" value="Genomic_DNA"/>
</dbReference>
<accession>A0AAU8DM02</accession>
<evidence type="ECO:0000313" key="2">
    <source>
        <dbReference type="EMBL" id="XCG62343.1"/>
    </source>
</evidence>
<proteinExistence type="predicted"/>
<dbReference type="AlphaFoldDB" id="A0AAU8DM02"/>
<evidence type="ECO:0000256" key="1">
    <source>
        <dbReference type="SAM" id="MobiDB-lite"/>
    </source>
</evidence>
<reference evidence="2" key="1">
    <citation type="submission" date="2024-05" db="EMBL/GenBank/DDBJ databases">
        <authorList>
            <person name="Cai S.Y."/>
            <person name="Jin L.M."/>
            <person name="Li H.R."/>
        </authorList>
    </citation>
    <scope>NUCLEOTIDE SEQUENCE</scope>
    <source>
        <strain evidence="2">A5-74</strain>
    </source>
</reference>
<gene>
    <name evidence="2" type="ORF">ABLG96_13880</name>
</gene>
<dbReference type="RefSeq" id="WP_353647958.1">
    <property type="nucleotide sequence ID" value="NZ_CP159218.1"/>
</dbReference>
<feature type="region of interest" description="Disordered" evidence="1">
    <location>
        <begin position="1"/>
        <end position="22"/>
    </location>
</feature>
<protein>
    <submittedName>
        <fullName evidence="2">Uncharacterized protein</fullName>
    </submittedName>
</protein>
<sequence length="102" mass="10930">MTDLQGPTFPTPHTFDDERGDRIDLTGDGVLDAGRRVIEGHWHVVQHDATGDWVNVPARAVQVDSAGPAVELGPFSLSTDDARLLAESLRLLADLADAGMGR</sequence>
<name>A0AAU8DM02_9ACTN</name>
<organism evidence="2">
    <name type="scientific">Nakamurella sp. A5-74</name>
    <dbReference type="NCBI Taxonomy" id="3158264"/>
    <lineage>
        <taxon>Bacteria</taxon>
        <taxon>Bacillati</taxon>
        <taxon>Actinomycetota</taxon>
        <taxon>Actinomycetes</taxon>
        <taxon>Nakamurellales</taxon>
        <taxon>Nakamurellaceae</taxon>
        <taxon>Nakamurella</taxon>
    </lineage>
</organism>